<dbReference type="Proteomes" id="UP001162131">
    <property type="component" value="Unassembled WGS sequence"/>
</dbReference>
<dbReference type="InterPro" id="IPR033695">
    <property type="entry name" value="POLO_box_2"/>
</dbReference>
<dbReference type="InterPro" id="IPR011009">
    <property type="entry name" value="Kinase-like_dom_sf"/>
</dbReference>
<evidence type="ECO:0000313" key="11">
    <source>
        <dbReference type="EMBL" id="CAG9333269.1"/>
    </source>
</evidence>
<evidence type="ECO:0000256" key="5">
    <source>
        <dbReference type="ARBA" id="ARBA00022777"/>
    </source>
</evidence>
<feature type="domain" description="POLO box" evidence="10">
    <location>
        <begin position="477"/>
        <end position="557"/>
    </location>
</feature>
<evidence type="ECO:0000256" key="7">
    <source>
        <dbReference type="PROSITE-ProRule" id="PRU10141"/>
    </source>
</evidence>
<keyword evidence="1 8" id="KW-0723">Serine/threonine-protein kinase</keyword>
<dbReference type="SUPFAM" id="SSF56112">
    <property type="entry name" value="Protein kinase-like (PK-like)"/>
    <property type="match status" value="1"/>
</dbReference>
<dbReference type="Gene3D" id="3.30.200.20">
    <property type="entry name" value="Phosphorylase Kinase, domain 1"/>
    <property type="match status" value="1"/>
</dbReference>
<feature type="domain" description="Protein kinase" evidence="9">
    <location>
        <begin position="34"/>
        <end position="289"/>
    </location>
</feature>
<comment type="similarity">
    <text evidence="8">Belongs to the protein kinase superfamily. Ser/Thr protein kinase family. CDC5/Polo subfamily.</text>
</comment>
<dbReference type="Gene3D" id="1.10.510.10">
    <property type="entry name" value="Transferase(Phosphotransferase) domain 1"/>
    <property type="match status" value="1"/>
</dbReference>
<dbReference type="GO" id="GO:0005634">
    <property type="term" value="C:nucleus"/>
    <property type="evidence" value="ECO:0007669"/>
    <property type="project" value="TreeGrafter"/>
</dbReference>
<dbReference type="EMBL" id="CAJZBQ010000056">
    <property type="protein sequence ID" value="CAG9333269.1"/>
    <property type="molecule type" value="Genomic_DNA"/>
</dbReference>
<dbReference type="PANTHER" id="PTHR24345:SF0">
    <property type="entry name" value="CELL CYCLE SERINE_THREONINE-PROTEIN KINASE CDC5_MSD2"/>
    <property type="match status" value="1"/>
</dbReference>
<keyword evidence="2 8" id="KW-0808">Transferase</keyword>
<dbReference type="InterPro" id="IPR033701">
    <property type="entry name" value="POLO_box_1"/>
</dbReference>
<protein>
    <recommendedName>
        <fullName evidence="8">Serine/threonine-protein kinase PLK</fullName>
        <ecNumber evidence="8">2.7.11.21</ecNumber>
    </recommendedName>
    <alternativeName>
        <fullName evidence="8">Polo-like kinase</fullName>
    </alternativeName>
</protein>
<accession>A0AAU9K8L1</accession>
<dbReference type="PROSITE" id="PS50078">
    <property type="entry name" value="POLO_BOX"/>
    <property type="match status" value="2"/>
</dbReference>
<dbReference type="PANTHER" id="PTHR24345">
    <property type="entry name" value="SERINE/THREONINE-PROTEIN KINASE PLK"/>
    <property type="match status" value="1"/>
</dbReference>
<dbReference type="PROSITE" id="PS50011">
    <property type="entry name" value="PROTEIN_KINASE_DOM"/>
    <property type="match status" value="1"/>
</dbReference>
<evidence type="ECO:0000256" key="1">
    <source>
        <dbReference type="ARBA" id="ARBA00022527"/>
    </source>
</evidence>
<proteinExistence type="inferred from homology"/>
<evidence type="ECO:0000256" key="8">
    <source>
        <dbReference type="RuleBase" id="RU361162"/>
    </source>
</evidence>
<keyword evidence="12" id="KW-1185">Reference proteome</keyword>
<name>A0AAU9K8L1_9CILI</name>
<feature type="binding site" evidence="7">
    <location>
        <position position="63"/>
    </location>
    <ligand>
        <name>ATP</name>
        <dbReference type="ChEBI" id="CHEBI:30616"/>
    </ligand>
</feature>
<comment type="caution">
    <text evidence="11">The sequence shown here is derived from an EMBL/GenBank/DDBJ whole genome shotgun (WGS) entry which is preliminary data.</text>
</comment>
<dbReference type="Gene3D" id="3.30.1120.30">
    <property type="entry name" value="POLO box domain"/>
    <property type="match status" value="2"/>
</dbReference>
<keyword evidence="3" id="KW-0677">Repeat</keyword>
<evidence type="ECO:0000259" key="9">
    <source>
        <dbReference type="PROSITE" id="PS50011"/>
    </source>
</evidence>
<gene>
    <name evidence="11" type="ORF">BSTOLATCC_MIC58086</name>
</gene>
<evidence type="ECO:0000256" key="2">
    <source>
        <dbReference type="ARBA" id="ARBA00022679"/>
    </source>
</evidence>
<sequence length="570" mass="65388">MTSKAKRNSEEFDPGTVIEEKVSKQNGETSIRRFIKGRFLGKGGFARCYEFTTQESHKLTAVKIIPKASLAKARAKQKLISEIKIHRSLHHPNIVGFEHFFEDSENVYIMLELCTNQTMNELLRRRKRLTELEVQCYLVQIISALKYLHMHKVIHRDLKLGNLFLSDKMEVKVGDFGLAAKLEFDGERKRTICGTPNYIAPEVLDGKQGHSFEVDVWALGVIAYTMLVGKPPFETSDVKTTYRRIRMISYSFPDNVPLSEPSKNMISQILVCDPNKRPTLDDLLKHPFFSQGNGFPKLLPPSTLACPPSESYLNQFEISRRSSPTNRRLNETCPIDSIKTPRQEFINTDRIPRFREENKFTFAKPRNSDNGPEIYVKKWVDYSTKYGLGYLLSDGAIGVCFNDSTKIILLPAGKRFNYVTRQGPERQDVITCYSLADYPAALQKKLTLLQHFKSYLDDNVSLDIELEDDDDTSSQVYMKKWMRTRHAIMFRLSNKIIQANFQDHTEVILATDVKTVTYVDKKGERNTYPIAVAEESSNQEMTKRLKYTKDILNNMVNPSSKPTETASPLE</sequence>
<keyword evidence="5 8" id="KW-0418">Kinase</keyword>
<dbReference type="AlphaFoldDB" id="A0AAU9K8L1"/>
<dbReference type="GO" id="GO:0004674">
    <property type="term" value="F:protein serine/threonine kinase activity"/>
    <property type="evidence" value="ECO:0007669"/>
    <property type="project" value="UniProtKB-KW"/>
</dbReference>
<dbReference type="FunFam" id="3.30.200.20:FF:000091">
    <property type="entry name" value="Serine/threonine-protein kinase PLK"/>
    <property type="match status" value="1"/>
</dbReference>
<dbReference type="CDD" id="cd14099">
    <property type="entry name" value="STKc_PLK"/>
    <property type="match status" value="1"/>
</dbReference>
<dbReference type="PROSITE" id="PS00108">
    <property type="entry name" value="PROTEIN_KINASE_ST"/>
    <property type="match status" value="1"/>
</dbReference>
<evidence type="ECO:0000313" key="12">
    <source>
        <dbReference type="Proteomes" id="UP001162131"/>
    </source>
</evidence>
<dbReference type="Pfam" id="PF00069">
    <property type="entry name" value="Pkinase"/>
    <property type="match status" value="1"/>
</dbReference>
<keyword evidence="6 7" id="KW-0067">ATP-binding</keyword>
<dbReference type="CDD" id="cd13118">
    <property type="entry name" value="POLO_box_1"/>
    <property type="match status" value="1"/>
</dbReference>
<evidence type="ECO:0000259" key="10">
    <source>
        <dbReference type="PROSITE" id="PS50078"/>
    </source>
</evidence>
<evidence type="ECO:0000256" key="3">
    <source>
        <dbReference type="ARBA" id="ARBA00022737"/>
    </source>
</evidence>
<dbReference type="PROSITE" id="PS00107">
    <property type="entry name" value="PROTEIN_KINASE_ATP"/>
    <property type="match status" value="1"/>
</dbReference>
<dbReference type="SUPFAM" id="SSF82615">
    <property type="entry name" value="Polo-box domain"/>
    <property type="match status" value="2"/>
</dbReference>
<dbReference type="FunFam" id="1.10.510.10:FF:001048">
    <property type="entry name" value="Serine/threonine-protein kinase PLK"/>
    <property type="match status" value="1"/>
</dbReference>
<comment type="catalytic activity">
    <reaction evidence="8">
        <text>L-threonyl-[protein] + ATP = O-phospho-L-threonyl-[protein] + ADP + H(+)</text>
        <dbReference type="Rhea" id="RHEA:46608"/>
        <dbReference type="Rhea" id="RHEA-COMP:11060"/>
        <dbReference type="Rhea" id="RHEA-COMP:11605"/>
        <dbReference type="ChEBI" id="CHEBI:15378"/>
        <dbReference type="ChEBI" id="CHEBI:30013"/>
        <dbReference type="ChEBI" id="CHEBI:30616"/>
        <dbReference type="ChEBI" id="CHEBI:61977"/>
        <dbReference type="ChEBI" id="CHEBI:456216"/>
        <dbReference type="EC" id="2.7.11.21"/>
    </reaction>
</comment>
<keyword evidence="4 7" id="KW-0547">Nucleotide-binding</keyword>
<dbReference type="InterPro" id="IPR000719">
    <property type="entry name" value="Prot_kinase_dom"/>
</dbReference>
<dbReference type="SMART" id="SM00220">
    <property type="entry name" value="S_TKc"/>
    <property type="match status" value="1"/>
</dbReference>
<dbReference type="InterPro" id="IPR008271">
    <property type="entry name" value="Ser/Thr_kinase_AS"/>
</dbReference>
<organism evidence="11 12">
    <name type="scientific">Blepharisma stoltei</name>
    <dbReference type="NCBI Taxonomy" id="1481888"/>
    <lineage>
        <taxon>Eukaryota</taxon>
        <taxon>Sar</taxon>
        <taxon>Alveolata</taxon>
        <taxon>Ciliophora</taxon>
        <taxon>Postciliodesmatophora</taxon>
        <taxon>Heterotrichea</taxon>
        <taxon>Heterotrichida</taxon>
        <taxon>Blepharismidae</taxon>
        <taxon>Blepharisma</taxon>
    </lineage>
</organism>
<dbReference type="FunFam" id="3.30.1120.30:FF:000013">
    <property type="entry name" value="Serine/threonine-protein kinase PLK"/>
    <property type="match status" value="1"/>
</dbReference>
<dbReference type="GO" id="GO:0005524">
    <property type="term" value="F:ATP binding"/>
    <property type="evidence" value="ECO:0007669"/>
    <property type="project" value="UniProtKB-UniRule"/>
</dbReference>
<dbReference type="Pfam" id="PF00659">
    <property type="entry name" value="POLO_box"/>
    <property type="match status" value="2"/>
</dbReference>
<evidence type="ECO:0000256" key="6">
    <source>
        <dbReference type="ARBA" id="ARBA00022840"/>
    </source>
</evidence>
<dbReference type="InterPro" id="IPR000959">
    <property type="entry name" value="POLO_box_dom"/>
</dbReference>
<dbReference type="EC" id="2.7.11.21" evidence="8"/>
<dbReference type="InterPro" id="IPR017441">
    <property type="entry name" value="Protein_kinase_ATP_BS"/>
</dbReference>
<dbReference type="InterPro" id="IPR036947">
    <property type="entry name" value="POLO_box_dom_sf"/>
</dbReference>
<reference evidence="11" key="1">
    <citation type="submission" date="2021-09" db="EMBL/GenBank/DDBJ databases">
        <authorList>
            <consortium name="AG Swart"/>
            <person name="Singh M."/>
            <person name="Singh A."/>
            <person name="Seah K."/>
            <person name="Emmerich C."/>
        </authorList>
    </citation>
    <scope>NUCLEOTIDE SEQUENCE</scope>
    <source>
        <strain evidence="11">ATCC30299</strain>
    </source>
</reference>
<feature type="domain" description="POLO box" evidence="10">
    <location>
        <begin position="375"/>
        <end position="458"/>
    </location>
</feature>
<evidence type="ECO:0000256" key="4">
    <source>
        <dbReference type="ARBA" id="ARBA00022741"/>
    </source>
</evidence>
<dbReference type="CDD" id="cd13117">
    <property type="entry name" value="POLO_box_2"/>
    <property type="match status" value="1"/>
</dbReference>